<dbReference type="InterPro" id="IPR053853">
    <property type="entry name" value="FitA-like_RHH"/>
</dbReference>
<gene>
    <name evidence="2" type="ORF">HGMM_F53C10C14</name>
</gene>
<dbReference type="SUPFAM" id="SSF47598">
    <property type="entry name" value="Ribbon-helix-helix"/>
    <property type="match status" value="1"/>
</dbReference>
<reference evidence="2" key="1">
    <citation type="journal article" date="2005" name="Environ. Microbiol.">
        <title>Genetic and functional properties of uncultivated thermophilic crenarchaeotes from a subsurface gold mine as revealed by analysis of genome fragments.</title>
        <authorList>
            <person name="Nunoura T."/>
            <person name="Hirayama H."/>
            <person name="Takami H."/>
            <person name="Oida H."/>
            <person name="Nishi S."/>
            <person name="Shimamura S."/>
            <person name="Suzuki Y."/>
            <person name="Inagaki F."/>
            <person name="Takai K."/>
            <person name="Nealson K.H."/>
            <person name="Horikoshi K."/>
        </authorList>
    </citation>
    <scope>NUCLEOTIDE SEQUENCE</scope>
</reference>
<proteinExistence type="predicted"/>
<dbReference type="GO" id="GO:0006355">
    <property type="term" value="P:regulation of DNA-templated transcription"/>
    <property type="evidence" value="ECO:0007669"/>
    <property type="project" value="InterPro"/>
</dbReference>
<dbReference type="AlphaFoldDB" id="H5SP54"/>
<feature type="domain" description="Antitoxin FitA-like ribbon-helix-helix" evidence="1">
    <location>
        <begin position="2"/>
        <end position="40"/>
    </location>
</feature>
<organism evidence="2">
    <name type="scientific">uncultured Acetothermia bacterium</name>
    <dbReference type="NCBI Taxonomy" id="236499"/>
    <lineage>
        <taxon>Bacteria</taxon>
        <taxon>Candidatus Bipolaricaulota</taxon>
        <taxon>environmental samples</taxon>
    </lineage>
</organism>
<dbReference type="EMBL" id="AP011789">
    <property type="protein sequence ID" value="BAL57940.1"/>
    <property type="molecule type" value="Genomic_DNA"/>
</dbReference>
<dbReference type="Gene3D" id="1.10.1220.10">
    <property type="entry name" value="Met repressor-like"/>
    <property type="match status" value="1"/>
</dbReference>
<accession>H5SP54</accession>
<protein>
    <recommendedName>
        <fullName evidence="1">Antitoxin FitA-like ribbon-helix-helix domain-containing protein</fullName>
    </recommendedName>
</protein>
<dbReference type="InterPro" id="IPR013321">
    <property type="entry name" value="Arc_rbn_hlx_hlx"/>
</dbReference>
<dbReference type="Pfam" id="PF22513">
    <property type="entry name" value="FitA-like_RHH"/>
    <property type="match status" value="1"/>
</dbReference>
<evidence type="ECO:0000313" key="2">
    <source>
        <dbReference type="EMBL" id="BAL57940.1"/>
    </source>
</evidence>
<dbReference type="InterPro" id="IPR010985">
    <property type="entry name" value="Ribbon_hlx_hlx"/>
</dbReference>
<sequence>MATLHVRNVPDRLYEALKARAQADGRSLSAEVLTILERALKRNDSQQKLLQSLQRRQRFSPTKTGAPSSLELLREAREM</sequence>
<evidence type="ECO:0000259" key="1">
    <source>
        <dbReference type="Pfam" id="PF22513"/>
    </source>
</evidence>
<reference evidence="2" key="2">
    <citation type="journal article" date="2012" name="PLoS ONE">
        <title>A Deeply Branching Thermophilic Bacterium with an Ancient Acetyl-CoA Pathway Dominates a Subsurface Ecosystem.</title>
        <authorList>
            <person name="Takami H."/>
            <person name="Noguchi H."/>
            <person name="Takaki Y."/>
            <person name="Uchiyama I."/>
            <person name="Toyoda A."/>
            <person name="Nishi S."/>
            <person name="Chee G.-J."/>
            <person name="Arai W."/>
            <person name="Nunoura T."/>
            <person name="Itoh T."/>
            <person name="Hattori M."/>
            <person name="Takai K."/>
        </authorList>
    </citation>
    <scope>NUCLEOTIDE SEQUENCE</scope>
</reference>
<name>H5SP54_9BACT</name>